<proteinExistence type="predicted"/>
<protein>
    <recommendedName>
        <fullName evidence="3">DUF2946 domain-containing protein</fullName>
    </recommendedName>
</protein>
<name>A0A7G9S9E7_9SPHN</name>
<dbReference type="Proteomes" id="UP000515955">
    <property type="component" value="Chromosome"/>
</dbReference>
<gene>
    <name evidence="1" type="ORF">H9L12_09090</name>
</gene>
<accession>A0A7G9S9E7</accession>
<evidence type="ECO:0008006" key="3">
    <source>
        <dbReference type="Google" id="ProtNLM"/>
    </source>
</evidence>
<evidence type="ECO:0000313" key="2">
    <source>
        <dbReference type="Proteomes" id="UP000515955"/>
    </source>
</evidence>
<organism evidence="1 2">
    <name type="scientific">Sphingomonas rhizophila</name>
    <dbReference type="NCBI Taxonomy" id="2071607"/>
    <lineage>
        <taxon>Bacteria</taxon>
        <taxon>Pseudomonadati</taxon>
        <taxon>Pseudomonadota</taxon>
        <taxon>Alphaproteobacteria</taxon>
        <taxon>Sphingomonadales</taxon>
        <taxon>Sphingomonadaceae</taxon>
        <taxon>Sphingomonas</taxon>
    </lineage>
</organism>
<dbReference type="RefSeq" id="WP_187541472.1">
    <property type="nucleotide sequence ID" value="NZ_CP060717.1"/>
</dbReference>
<sequence>MSRKAASPPRQALLSALFALLLAVRLATPFGFMPGEAGGQLALVECPDIYPHLRPAIAADHGGMHHAPGRGEDGKKTASASTVCPFAAGMAAAGPLPAPLLAIAPPDWSKLPVAEAVPTAPNIVARPAPPPPARAPPID</sequence>
<keyword evidence="2" id="KW-1185">Reference proteome</keyword>
<evidence type="ECO:0000313" key="1">
    <source>
        <dbReference type="EMBL" id="QNN64472.1"/>
    </source>
</evidence>
<dbReference type="EMBL" id="CP060717">
    <property type="protein sequence ID" value="QNN64472.1"/>
    <property type="molecule type" value="Genomic_DNA"/>
</dbReference>
<reference evidence="1 2" key="1">
    <citation type="submission" date="2020-08" db="EMBL/GenBank/DDBJ databases">
        <title>Genome sequence of Sphingomonas rhizophila KACC 19189T.</title>
        <authorList>
            <person name="Hyun D.-W."/>
            <person name="Bae J.-W."/>
        </authorList>
    </citation>
    <scope>NUCLEOTIDE SEQUENCE [LARGE SCALE GENOMIC DNA]</scope>
    <source>
        <strain evidence="1 2">KACC 19189</strain>
    </source>
</reference>
<dbReference type="AlphaFoldDB" id="A0A7G9S9E7"/>
<dbReference type="KEGG" id="srhi:H9L12_09090"/>